<name>A0A9D4CMA6_DREPO</name>
<evidence type="ECO:0000313" key="3">
    <source>
        <dbReference type="Proteomes" id="UP000828390"/>
    </source>
</evidence>
<feature type="region of interest" description="Disordered" evidence="1">
    <location>
        <begin position="1"/>
        <end position="25"/>
    </location>
</feature>
<comment type="caution">
    <text evidence="2">The sequence shown here is derived from an EMBL/GenBank/DDBJ whole genome shotgun (WGS) entry which is preliminary data.</text>
</comment>
<dbReference type="EMBL" id="JAIWYP010000012">
    <property type="protein sequence ID" value="KAH3726845.1"/>
    <property type="molecule type" value="Genomic_DNA"/>
</dbReference>
<reference evidence="2" key="1">
    <citation type="journal article" date="2019" name="bioRxiv">
        <title>The Genome of the Zebra Mussel, Dreissena polymorpha: A Resource for Invasive Species Research.</title>
        <authorList>
            <person name="McCartney M.A."/>
            <person name="Auch B."/>
            <person name="Kono T."/>
            <person name="Mallez S."/>
            <person name="Zhang Y."/>
            <person name="Obille A."/>
            <person name="Becker A."/>
            <person name="Abrahante J.E."/>
            <person name="Garbe J."/>
            <person name="Badalamenti J.P."/>
            <person name="Herman A."/>
            <person name="Mangelson H."/>
            <person name="Liachko I."/>
            <person name="Sullivan S."/>
            <person name="Sone E.D."/>
            <person name="Koren S."/>
            <person name="Silverstein K.A.T."/>
            <person name="Beckman K.B."/>
            <person name="Gohl D.M."/>
        </authorList>
    </citation>
    <scope>NUCLEOTIDE SEQUENCE</scope>
    <source>
        <strain evidence="2">Duluth1</strain>
        <tissue evidence="2">Whole animal</tissue>
    </source>
</reference>
<accession>A0A9D4CMA6</accession>
<protein>
    <submittedName>
        <fullName evidence="2">Uncharacterized protein</fullName>
    </submittedName>
</protein>
<dbReference type="AlphaFoldDB" id="A0A9D4CMA6"/>
<sequence length="69" mass="8046">MHDGHADAYTTARPSVHRNSNESWSQHLSGCRYLDWTMDDEYTTQAIQNHVNPIRLSTSIERIEDNQDE</sequence>
<organism evidence="2 3">
    <name type="scientific">Dreissena polymorpha</name>
    <name type="common">Zebra mussel</name>
    <name type="synonym">Mytilus polymorpha</name>
    <dbReference type="NCBI Taxonomy" id="45954"/>
    <lineage>
        <taxon>Eukaryota</taxon>
        <taxon>Metazoa</taxon>
        <taxon>Spiralia</taxon>
        <taxon>Lophotrochozoa</taxon>
        <taxon>Mollusca</taxon>
        <taxon>Bivalvia</taxon>
        <taxon>Autobranchia</taxon>
        <taxon>Heteroconchia</taxon>
        <taxon>Euheterodonta</taxon>
        <taxon>Imparidentia</taxon>
        <taxon>Neoheterodontei</taxon>
        <taxon>Myida</taxon>
        <taxon>Dreissenoidea</taxon>
        <taxon>Dreissenidae</taxon>
        <taxon>Dreissena</taxon>
    </lineage>
</organism>
<reference evidence="2" key="2">
    <citation type="submission" date="2020-11" db="EMBL/GenBank/DDBJ databases">
        <authorList>
            <person name="McCartney M.A."/>
            <person name="Auch B."/>
            <person name="Kono T."/>
            <person name="Mallez S."/>
            <person name="Becker A."/>
            <person name="Gohl D.M."/>
            <person name="Silverstein K.A.T."/>
            <person name="Koren S."/>
            <person name="Bechman K.B."/>
            <person name="Herman A."/>
            <person name="Abrahante J.E."/>
            <person name="Garbe J."/>
        </authorList>
    </citation>
    <scope>NUCLEOTIDE SEQUENCE</scope>
    <source>
        <strain evidence="2">Duluth1</strain>
        <tissue evidence="2">Whole animal</tissue>
    </source>
</reference>
<gene>
    <name evidence="2" type="ORF">DPMN_052717</name>
</gene>
<proteinExistence type="predicted"/>
<keyword evidence="3" id="KW-1185">Reference proteome</keyword>
<evidence type="ECO:0000256" key="1">
    <source>
        <dbReference type="SAM" id="MobiDB-lite"/>
    </source>
</evidence>
<dbReference type="Proteomes" id="UP000828390">
    <property type="component" value="Unassembled WGS sequence"/>
</dbReference>
<evidence type="ECO:0000313" key="2">
    <source>
        <dbReference type="EMBL" id="KAH3726845.1"/>
    </source>
</evidence>